<protein>
    <submittedName>
        <fullName evidence="7">Epoxyqueuosine reductase</fullName>
        <ecNumber evidence="7">1.17.99.6</ecNumber>
    </submittedName>
</protein>
<name>A0A5J4RCS5_9ZZZZ</name>
<dbReference type="SUPFAM" id="SSF46548">
    <property type="entry name" value="alpha-helical ferredoxin"/>
    <property type="match status" value="1"/>
</dbReference>
<keyword evidence="2" id="KW-0963">Cytoplasm</keyword>
<sequence length="325" mass="36756">MNLSCCEEEKSLYAAKIKAGALRLGFSVCGIAPAENIGRDADSFKDGLTTGNHAGMTYLERHFDKRCDPRLLVEGTRSILSVALNYYPQHRLGKDQYQFALYAYGKDYHQVMHRKLNALFAYINKEVHPVNGRAFCDTAPVLERYWAWRAGLGWIGKNTQLIIPRAGSFFFLGELFLDIELEYDTPLESHCGNCTRCLDACPTGALEQPYQLNARKCLSYLTIENRGDIPVAQAQRLGNKIYGCDECQKTCPCNRFAVPCTILDLQPCPAFLRMRKEDWEALTEEQYKTLFKDSAVKRVKYEGLKRNIKAVEKQSTTGPSESSLS</sequence>
<evidence type="ECO:0000256" key="5">
    <source>
        <dbReference type="ARBA" id="ARBA00023002"/>
    </source>
</evidence>
<dbReference type="PROSITE" id="PS00198">
    <property type="entry name" value="4FE4S_FER_1"/>
    <property type="match status" value="1"/>
</dbReference>
<dbReference type="Gene3D" id="3.30.70.20">
    <property type="match status" value="1"/>
</dbReference>
<comment type="caution">
    <text evidence="7">The sequence shown here is derived from an EMBL/GenBank/DDBJ whole genome shotgun (WGS) entry which is preliminary data.</text>
</comment>
<evidence type="ECO:0000256" key="4">
    <source>
        <dbReference type="ARBA" id="ARBA00022785"/>
    </source>
</evidence>
<dbReference type="EC" id="1.17.99.6" evidence="7"/>
<dbReference type="PANTHER" id="PTHR30002">
    <property type="entry name" value="EPOXYQUEUOSINE REDUCTASE"/>
    <property type="match status" value="1"/>
</dbReference>
<dbReference type="InterPro" id="IPR017900">
    <property type="entry name" value="4Fe4S_Fe_S_CS"/>
</dbReference>
<dbReference type="Pfam" id="PF08331">
    <property type="entry name" value="QueG_DUF1730"/>
    <property type="match status" value="1"/>
</dbReference>
<keyword evidence="3" id="KW-0819">tRNA processing</keyword>
<evidence type="ECO:0000259" key="6">
    <source>
        <dbReference type="PROSITE" id="PS51379"/>
    </source>
</evidence>
<accession>A0A5J4RCS5</accession>
<keyword evidence="1" id="KW-0411">Iron-sulfur</keyword>
<keyword evidence="1" id="KW-0408">Iron</keyword>
<keyword evidence="1" id="KW-0479">Metal-binding</keyword>
<dbReference type="GO" id="GO:0052693">
    <property type="term" value="F:epoxyqueuosine reductase activity"/>
    <property type="evidence" value="ECO:0007669"/>
    <property type="project" value="UniProtKB-EC"/>
</dbReference>
<evidence type="ECO:0000256" key="1">
    <source>
        <dbReference type="ARBA" id="ARBA00022485"/>
    </source>
</evidence>
<feature type="domain" description="4Fe-4S ferredoxin-type" evidence="6">
    <location>
        <begin position="179"/>
        <end position="211"/>
    </location>
</feature>
<gene>
    <name evidence="7" type="ORF">EZS27_020189</name>
</gene>
<dbReference type="AlphaFoldDB" id="A0A5J4RCS5"/>
<dbReference type="EMBL" id="SNRY01001405">
    <property type="protein sequence ID" value="KAA6331175.1"/>
    <property type="molecule type" value="Genomic_DNA"/>
</dbReference>
<keyword evidence="4" id="KW-0671">Queuosine biosynthesis</keyword>
<dbReference type="InterPro" id="IPR013542">
    <property type="entry name" value="QueG_DUF1730"/>
</dbReference>
<organism evidence="7">
    <name type="scientific">termite gut metagenome</name>
    <dbReference type="NCBI Taxonomy" id="433724"/>
    <lineage>
        <taxon>unclassified sequences</taxon>
        <taxon>metagenomes</taxon>
        <taxon>organismal metagenomes</taxon>
    </lineage>
</organism>
<dbReference type="PROSITE" id="PS51379">
    <property type="entry name" value="4FE4S_FER_2"/>
    <property type="match status" value="1"/>
</dbReference>
<dbReference type="GO" id="GO:0008616">
    <property type="term" value="P:tRNA queuosine(34) biosynthetic process"/>
    <property type="evidence" value="ECO:0007669"/>
    <property type="project" value="UniProtKB-KW"/>
</dbReference>
<keyword evidence="5 7" id="KW-0560">Oxidoreductase</keyword>
<reference evidence="7" key="1">
    <citation type="submission" date="2019-03" db="EMBL/GenBank/DDBJ databases">
        <title>Single cell metagenomics reveals metabolic interactions within the superorganism composed of flagellate Streblomastix strix and complex community of Bacteroidetes bacteria on its surface.</title>
        <authorList>
            <person name="Treitli S.C."/>
            <person name="Kolisko M."/>
            <person name="Husnik F."/>
            <person name="Keeling P."/>
            <person name="Hampl V."/>
        </authorList>
    </citation>
    <scope>NUCLEOTIDE SEQUENCE</scope>
    <source>
        <strain evidence="7">STM</strain>
    </source>
</reference>
<evidence type="ECO:0000313" key="7">
    <source>
        <dbReference type="EMBL" id="KAA6331175.1"/>
    </source>
</evidence>
<dbReference type="GO" id="GO:0051539">
    <property type="term" value="F:4 iron, 4 sulfur cluster binding"/>
    <property type="evidence" value="ECO:0007669"/>
    <property type="project" value="UniProtKB-KW"/>
</dbReference>
<dbReference type="InterPro" id="IPR017896">
    <property type="entry name" value="4Fe4S_Fe-S-bd"/>
</dbReference>
<dbReference type="Pfam" id="PF13484">
    <property type="entry name" value="Fer4_16"/>
    <property type="match status" value="1"/>
</dbReference>
<dbReference type="InterPro" id="IPR004453">
    <property type="entry name" value="QueG"/>
</dbReference>
<keyword evidence="1" id="KW-0004">4Fe-4S</keyword>
<proteinExistence type="predicted"/>
<evidence type="ECO:0000256" key="3">
    <source>
        <dbReference type="ARBA" id="ARBA00022694"/>
    </source>
</evidence>
<evidence type="ECO:0000256" key="2">
    <source>
        <dbReference type="ARBA" id="ARBA00022490"/>
    </source>
</evidence>
<dbReference type="NCBIfam" id="TIGR00276">
    <property type="entry name" value="tRNA epoxyqueuosine(34) reductase QueG"/>
    <property type="match status" value="1"/>
</dbReference>
<dbReference type="PANTHER" id="PTHR30002:SF4">
    <property type="entry name" value="EPOXYQUEUOSINE REDUCTASE"/>
    <property type="match status" value="1"/>
</dbReference>